<dbReference type="Gene3D" id="2.40.128.20">
    <property type="match status" value="1"/>
</dbReference>
<feature type="region of interest" description="Disordered" evidence="2">
    <location>
        <begin position="210"/>
        <end position="307"/>
    </location>
</feature>
<reference evidence="5" key="2">
    <citation type="journal article" date="2023" name="Commun. Biol.">
        <title>Intrasexual cuticular hydrocarbon dimorphism in a wasp sheds light on hydrocarbon biosynthesis genes in Hymenoptera.</title>
        <authorList>
            <person name="Moris V.C."/>
            <person name="Podsiadlowski L."/>
            <person name="Martin S."/>
            <person name="Oeyen J.P."/>
            <person name="Donath A."/>
            <person name="Petersen M."/>
            <person name="Wilbrandt J."/>
            <person name="Misof B."/>
            <person name="Liedtke D."/>
            <person name="Thamm M."/>
            <person name="Scheiner R."/>
            <person name="Schmitt T."/>
            <person name="Niehuis O."/>
        </authorList>
    </citation>
    <scope>NUCLEOTIDE SEQUENCE</scope>
    <source>
        <strain evidence="5">GBR_01_08_01A</strain>
    </source>
</reference>
<keyword evidence="3" id="KW-0732">Signal</keyword>
<dbReference type="GO" id="GO:0006629">
    <property type="term" value="P:lipid metabolic process"/>
    <property type="evidence" value="ECO:0007669"/>
    <property type="project" value="TreeGrafter"/>
</dbReference>
<dbReference type="InterPro" id="IPR000566">
    <property type="entry name" value="Lipocln_cytosolic_FA-bd_dom"/>
</dbReference>
<organism evidence="5 6">
    <name type="scientific">Odynerus spinipes</name>
    <dbReference type="NCBI Taxonomy" id="1348599"/>
    <lineage>
        <taxon>Eukaryota</taxon>
        <taxon>Metazoa</taxon>
        <taxon>Ecdysozoa</taxon>
        <taxon>Arthropoda</taxon>
        <taxon>Hexapoda</taxon>
        <taxon>Insecta</taxon>
        <taxon>Pterygota</taxon>
        <taxon>Neoptera</taxon>
        <taxon>Endopterygota</taxon>
        <taxon>Hymenoptera</taxon>
        <taxon>Apocrita</taxon>
        <taxon>Aculeata</taxon>
        <taxon>Vespoidea</taxon>
        <taxon>Vespidae</taxon>
        <taxon>Eumeninae</taxon>
        <taxon>Odynerus</taxon>
    </lineage>
</organism>
<evidence type="ECO:0000256" key="1">
    <source>
        <dbReference type="ARBA" id="ARBA00023157"/>
    </source>
</evidence>
<evidence type="ECO:0000259" key="4">
    <source>
        <dbReference type="Pfam" id="PF08212"/>
    </source>
</evidence>
<dbReference type="PANTHER" id="PTHR10612:SF34">
    <property type="entry name" value="APOLIPOPROTEIN D"/>
    <property type="match status" value="1"/>
</dbReference>
<sequence>MYGKVLFFLATVALASAQIPSLGWCPEYVPMANFDMNRFLGIWYEAERYFQLAEVVSRCVMSNYTKSPDGKLRVSNEVTSRITGIKRILEGEIKPAASKAEEGKLYVKYTAVPLTPETHYSVLETDYDNYAVLWSCSGIGPIHTQNTWVMTRQRVAPGTVLQQAYGVLDKYKISKAFFVKTNQEDCVNLTPAPASPELILAAASEANKPETVAAPEPHVRNVPIESADSEEPAGNAKEQLEEEKAPQKVASVPERILKVADMAKDEKPAEPIKEEIPPVETEAKKITEKLAKEKSPEIPKEPKKTSS</sequence>
<keyword evidence="6" id="KW-1185">Reference proteome</keyword>
<gene>
    <name evidence="5" type="ORF">KPH14_007793</name>
</gene>
<keyword evidence="1" id="KW-1015">Disulfide bond</keyword>
<dbReference type="GO" id="GO:0005737">
    <property type="term" value="C:cytoplasm"/>
    <property type="evidence" value="ECO:0007669"/>
    <property type="project" value="TreeGrafter"/>
</dbReference>
<dbReference type="Proteomes" id="UP001258017">
    <property type="component" value="Unassembled WGS sequence"/>
</dbReference>
<dbReference type="AlphaFoldDB" id="A0AAD9VM31"/>
<evidence type="ECO:0000256" key="2">
    <source>
        <dbReference type="SAM" id="MobiDB-lite"/>
    </source>
</evidence>
<dbReference type="EMBL" id="JAIFRP010000186">
    <property type="protein sequence ID" value="KAK2578717.1"/>
    <property type="molecule type" value="Genomic_DNA"/>
</dbReference>
<dbReference type="InterPro" id="IPR012674">
    <property type="entry name" value="Calycin"/>
</dbReference>
<evidence type="ECO:0000313" key="6">
    <source>
        <dbReference type="Proteomes" id="UP001258017"/>
    </source>
</evidence>
<dbReference type="GO" id="GO:0031409">
    <property type="term" value="F:pigment binding"/>
    <property type="evidence" value="ECO:0007669"/>
    <property type="project" value="InterPro"/>
</dbReference>
<dbReference type="InterPro" id="IPR003057">
    <property type="entry name" value="Invtbrt_color"/>
</dbReference>
<feature type="compositionally biased region" description="Basic and acidic residues" evidence="2">
    <location>
        <begin position="255"/>
        <end position="307"/>
    </location>
</feature>
<reference evidence="5" key="1">
    <citation type="submission" date="2021-08" db="EMBL/GenBank/DDBJ databases">
        <authorList>
            <person name="Misof B."/>
            <person name="Oliver O."/>
            <person name="Podsiadlowski L."/>
            <person name="Donath A."/>
            <person name="Peters R."/>
            <person name="Mayer C."/>
            <person name="Rust J."/>
            <person name="Gunkel S."/>
            <person name="Lesny P."/>
            <person name="Martin S."/>
            <person name="Oeyen J.P."/>
            <person name="Petersen M."/>
            <person name="Panagiotis P."/>
            <person name="Wilbrandt J."/>
            <person name="Tanja T."/>
        </authorList>
    </citation>
    <scope>NUCLEOTIDE SEQUENCE</scope>
    <source>
        <strain evidence="5">GBR_01_08_01A</strain>
        <tissue evidence="5">Thorax + abdomen</tissue>
    </source>
</reference>
<dbReference type="SUPFAM" id="SSF50814">
    <property type="entry name" value="Lipocalins"/>
    <property type="match status" value="1"/>
</dbReference>
<evidence type="ECO:0000256" key="3">
    <source>
        <dbReference type="SAM" id="SignalP"/>
    </source>
</evidence>
<dbReference type="Pfam" id="PF08212">
    <property type="entry name" value="Lipocalin_2"/>
    <property type="match status" value="1"/>
</dbReference>
<feature type="domain" description="Lipocalin/cytosolic fatty-acid binding" evidence="4">
    <location>
        <begin position="35"/>
        <end position="154"/>
    </location>
</feature>
<evidence type="ECO:0000313" key="5">
    <source>
        <dbReference type="EMBL" id="KAK2578717.1"/>
    </source>
</evidence>
<dbReference type="PRINTS" id="PR01273">
    <property type="entry name" value="INVTBRTCOLOR"/>
</dbReference>
<dbReference type="PANTHER" id="PTHR10612">
    <property type="entry name" value="APOLIPOPROTEIN D"/>
    <property type="match status" value="1"/>
</dbReference>
<dbReference type="GO" id="GO:0000302">
    <property type="term" value="P:response to reactive oxygen species"/>
    <property type="evidence" value="ECO:0007669"/>
    <property type="project" value="TreeGrafter"/>
</dbReference>
<protein>
    <recommendedName>
        <fullName evidence="4">Lipocalin/cytosolic fatty-acid binding domain-containing protein</fullName>
    </recommendedName>
</protein>
<feature type="signal peptide" evidence="3">
    <location>
        <begin position="1"/>
        <end position="17"/>
    </location>
</feature>
<proteinExistence type="predicted"/>
<comment type="caution">
    <text evidence="5">The sequence shown here is derived from an EMBL/GenBank/DDBJ whole genome shotgun (WGS) entry which is preliminary data.</text>
</comment>
<dbReference type="FunFam" id="2.40.128.20:FF:000026">
    <property type="entry name" value="Apolipoprotein D-like Protein"/>
    <property type="match status" value="1"/>
</dbReference>
<feature type="chain" id="PRO_5042195282" description="Lipocalin/cytosolic fatty-acid binding domain-containing protein" evidence="3">
    <location>
        <begin position="18"/>
        <end position="307"/>
    </location>
</feature>
<accession>A0AAD9VM31</accession>
<name>A0AAD9VM31_9HYME</name>